<evidence type="ECO:0000313" key="11">
    <source>
        <dbReference type="EMBL" id="NEV69231.1"/>
    </source>
</evidence>
<dbReference type="SUPFAM" id="SSF52833">
    <property type="entry name" value="Thioredoxin-like"/>
    <property type="match status" value="1"/>
</dbReference>
<keyword evidence="3" id="KW-0812">Transmembrane</keyword>
<dbReference type="GO" id="GO:0016491">
    <property type="term" value="F:oxidoreductase activity"/>
    <property type="evidence" value="ECO:0007669"/>
    <property type="project" value="UniProtKB-KW"/>
</dbReference>
<gene>
    <name evidence="11" type="ORF">QQ91_019200</name>
</gene>
<accession>A0A0C1YJ46</accession>
<evidence type="ECO:0000256" key="2">
    <source>
        <dbReference type="ARBA" id="ARBA00006214"/>
    </source>
</evidence>
<keyword evidence="6" id="KW-0560">Oxidoreductase</keyword>
<evidence type="ECO:0000256" key="9">
    <source>
        <dbReference type="ARBA" id="ARBA00023284"/>
    </source>
</evidence>
<dbReference type="PANTHER" id="PTHR34573:SF1">
    <property type="entry name" value="VITAMIN K EPOXIDE REDUCTASE DOMAIN-CONTAINING PROTEIN"/>
    <property type="match status" value="1"/>
</dbReference>
<reference evidence="11" key="2">
    <citation type="journal article" date="2015" name="Genome Announc.">
        <title>Draft Genome Sequence of Filamentous Marine Cyanobacterium Lyngbya confervoides Strain BDU141951.</title>
        <authorList>
            <person name="Chandrababunaidu M.M."/>
            <person name="Sen D."/>
            <person name="Tripathy S."/>
        </authorList>
    </citation>
    <scope>NUCLEOTIDE SEQUENCE</scope>
    <source>
        <strain evidence="11">BDU141951</strain>
    </source>
</reference>
<dbReference type="GO" id="GO:0016020">
    <property type="term" value="C:membrane"/>
    <property type="evidence" value="ECO:0007669"/>
    <property type="project" value="UniProtKB-SubCell"/>
</dbReference>
<evidence type="ECO:0000256" key="1">
    <source>
        <dbReference type="ARBA" id="ARBA00004141"/>
    </source>
</evidence>
<organism evidence="11">
    <name type="scientific">Lyngbya confervoides BDU141951</name>
    <dbReference type="NCBI Taxonomy" id="1574623"/>
    <lineage>
        <taxon>Bacteria</taxon>
        <taxon>Bacillati</taxon>
        <taxon>Cyanobacteriota</taxon>
        <taxon>Cyanophyceae</taxon>
        <taxon>Oscillatoriophycideae</taxon>
        <taxon>Oscillatoriales</taxon>
        <taxon>Microcoleaceae</taxon>
        <taxon>Lyngbya</taxon>
    </lineage>
</organism>
<sequence>MPRKKEISWIHRYARPLMAGLAAVGAVVTAYLTINKFMGSSTACPTKGCDIVLSSPYATVFGQPLALFGFLAYVSMIGLAIAPLLVRGPDQKELRANLTRWTQPLLFLGGTAMMVFSGYLMYLLTAEIKAVCLYCVGSALLSTGLFLLALIGQDWSDLSQPFFTGIITAIVVLVGTLGLYANVNNPATATDANGQPGIEVTTESGPAEIALAQHLADTGAVFYGAWWCPHCHDQKQLFGQEAAQTILYVECSTPDGQGQTSECQAAGITGYPTWEINGERLSGTQTLEELAQLTGYKGPTTFQNSI</sequence>
<keyword evidence="8" id="KW-1015">Disulfide bond</keyword>
<dbReference type="Gene3D" id="1.20.1440.130">
    <property type="entry name" value="VKOR domain"/>
    <property type="match status" value="1"/>
</dbReference>
<name>A0A0C1YJ46_9CYAN</name>
<dbReference type="InterPro" id="IPR012932">
    <property type="entry name" value="VKOR"/>
</dbReference>
<evidence type="ECO:0000256" key="4">
    <source>
        <dbReference type="ARBA" id="ARBA00022719"/>
    </source>
</evidence>
<dbReference type="Gene3D" id="3.40.30.10">
    <property type="entry name" value="Glutaredoxin"/>
    <property type="match status" value="1"/>
</dbReference>
<dbReference type="InterPro" id="IPR036249">
    <property type="entry name" value="Thioredoxin-like_sf"/>
</dbReference>
<evidence type="ECO:0000256" key="6">
    <source>
        <dbReference type="ARBA" id="ARBA00023002"/>
    </source>
</evidence>
<comment type="subcellular location">
    <subcellularLocation>
        <location evidence="1">Membrane</location>
        <topology evidence="1">Multi-pass membrane protein</topology>
    </subcellularLocation>
</comment>
<keyword evidence="5" id="KW-1133">Transmembrane helix</keyword>
<comment type="similarity">
    <text evidence="2">Belongs to the VKOR family.</text>
</comment>
<dbReference type="Pfam" id="PF07884">
    <property type="entry name" value="VKOR"/>
    <property type="match status" value="1"/>
</dbReference>
<keyword evidence="7" id="KW-0472">Membrane</keyword>
<evidence type="ECO:0000256" key="5">
    <source>
        <dbReference type="ARBA" id="ARBA00022989"/>
    </source>
</evidence>
<dbReference type="PANTHER" id="PTHR34573">
    <property type="entry name" value="VKC DOMAIN-CONTAINING PROTEIN"/>
    <property type="match status" value="1"/>
</dbReference>
<proteinExistence type="inferred from homology"/>
<feature type="domain" description="Vitamin K epoxide reductase" evidence="10">
    <location>
        <begin position="11"/>
        <end position="153"/>
    </location>
</feature>
<dbReference type="CDD" id="cd12916">
    <property type="entry name" value="VKOR_1"/>
    <property type="match status" value="1"/>
</dbReference>
<evidence type="ECO:0000256" key="7">
    <source>
        <dbReference type="ARBA" id="ARBA00023136"/>
    </source>
</evidence>
<dbReference type="EMBL" id="JTHE02000003">
    <property type="protein sequence ID" value="NEV69231.1"/>
    <property type="molecule type" value="Genomic_DNA"/>
</dbReference>
<dbReference type="InterPro" id="IPR044698">
    <property type="entry name" value="VKOR/LTO1"/>
</dbReference>
<dbReference type="GO" id="GO:0048038">
    <property type="term" value="F:quinone binding"/>
    <property type="evidence" value="ECO:0007669"/>
    <property type="project" value="UniProtKB-KW"/>
</dbReference>
<keyword evidence="9" id="KW-0676">Redox-active center</keyword>
<reference evidence="11" key="1">
    <citation type="submission" date="2014-11" db="EMBL/GenBank/DDBJ databases">
        <authorList>
            <person name="Malar M.C."/>
            <person name="Sen D."/>
            <person name="Tripathy S."/>
        </authorList>
    </citation>
    <scope>NUCLEOTIDE SEQUENCE</scope>
    <source>
        <strain evidence="11">BDU141951</strain>
    </source>
</reference>
<evidence type="ECO:0000256" key="3">
    <source>
        <dbReference type="ARBA" id="ARBA00022692"/>
    </source>
</evidence>
<dbReference type="InterPro" id="IPR038354">
    <property type="entry name" value="VKOR_sf"/>
</dbReference>
<evidence type="ECO:0000259" key="10">
    <source>
        <dbReference type="SMART" id="SM00756"/>
    </source>
</evidence>
<dbReference type="SMART" id="SM00756">
    <property type="entry name" value="VKc"/>
    <property type="match status" value="1"/>
</dbReference>
<protein>
    <submittedName>
        <fullName evidence="11">Vitamin K epoxide reductase family protein</fullName>
    </submittedName>
</protein>
<evidence type="ECO:0000256" key="8">
    <source>
        <dbReference type="ARBA" id="ARBA00023157"/>
    </source>
</evidence>
<reference evidence="11" key="3">
    <citation type="submission" date="2020-02" db="EMBL/GenBank/DDBJ databases">
        <authorList>
            <person name="Sarangi A.N."/>
            <person name="Ghosh S."/>
            <person name="Mukherjee M."/>
            <person name="Tripathy S."/>
        </authorList>
    </citation>
    <scope>NUCLEOTIDE SEQUENCE</scope>
    <source>
        <strain evidence="11">BDU141951</strain>
    </source>
</reference>
<comment type="caution">
    <text evidence="11">The sequence shown here is derived from an EMBL/GenBank/DDBJ whole genome shotgun (WGS) entry which is preliminary data.</text>
</comment>
<keyword evidence="4" id="KW-0874">Quinone</keyword>
<dbReference type="AlphaFoldDB" id="A0A0C1YJ46"/>